<feature type="region of interest" description="Disordered" evidence="1">
    <location>
        <begin position="187"/>
        <end position="233"/>
    </location>
</feature>
<dbReference type="CDD" id="cd22791">
    <property type="entry name" value="OTU_VRTN"/>
    <property type="match status" value="1"/>
</dbReference>
<dbReference type="PANTHER" id="PTHR46601">
    <property type="entry name" value="ULP_PROTEASE DOMAIN-CONTAINING PROTEIN"/>
    <property type="match status" value="1"/>
</dbReference>
<protein>
    <submittedName>
        <fullName evidence="2">Uncharacterized protein</fullName>
    </submittedName>
</protein>
<evidence type="ECO:0000256" key="1">
    <source>
        <dbReference type="SAM" id="MobiDB-lite"/>
    </source>
</evidence>
<dbReference type="PANTHER" id="PTHR46601:SF1">
    <property type="entry name" value="ADF-H DOMAIN-CONTAINING PROTEIN"/>
    <property type="match status" value="1"/>
</dbReference>
<evidence type="ECO:0000313" key="3">
    <source>
        <dbReference type="Proteomes" id="UP000507470"/>
    </source>
</evidence>
<dbReference type="EMBL" id="CACVKT020000551">
    <property type="protein sequence ID" value="CAC5360184.1"/>
    <property type="molecule type" value="Genomic_DNA"/>
</dbReference>
<keyword evidence="3" id="KW-1185">Reference proteome</keyword>
<feature type="compositionally biased region" description="Basic and acidic residues" evidence="1">
    <location>
        <begin position="206"/>
        <end position="233"/>
    </location>
</feature>
<organism evidence="2 3">
    <name type="scientific">Mytilus coruscus</name>
    <name type="common">Sea mussel</name>
    <dbReference type="NCBI Taxonomy" id="42192"/>
    <lineage>
        <taxon>Eukaryota</taxon>
        <taxon>Metazoa</taxon>
        <taxon>Spiralia</taxon>
        <taxon>Lophotrochozoa</taxon>
        <taxon>Mollusca</taxon>
        <taxon>Bivalvia</taxon>
        <taxon>Autobranchia</taxon>
        <taxon>Pteriomorphia</taxon>
        <taxon>Mytilida</taxon>
        <taxon>Mytiloidea</taxon>
        <taxon>Mytilidae</taxon>
        <taxon>Mytilinae</taxon>
        <taxon>Mytilus</taxon>
    </lineage>
</organism>
<proteinExistence type="predicted"/>
<dbReference type="OrthoDB" id="10043303at2759"/>
<dbReference type="PROSITE" id="PS50890">
    <property type="entry name" value="PUA"/>
    <property type="match status" value="1"/>
</dbReference>
<dbReference type="InterPro" id="IPR047273">
    <property type="entry name" value="VRTN_OTU_dom"/>
</dbReference>
<feature type="compositionally biased region" description="Basic and acidic residues" evidence="1">
    <location>
        <begin position="189"/>
        <end position="199"/>
    </location>
</feature>
<accession>A0A6J8A064</accession>
<dbReference type="AlphaFoldDB" id="A0A6J8A064"/>
<reference evidence="2 3" key="1">
    <citation type="submission" date="2020-06" db="EMBL/GenBank/DDBJ databases">
        <authorList>
            <person name="Li R."/>
            <person name="Bekaert M."/>
        </authorList>
    </citation>
    <scope>NUCLEOTIDE SEQUENCE [LARGE SCALE GENOMIC DNA]</scope>
    <source>
        <strain evidence="3">wild</strain>
    </source>
</reference>
<name>A0A6J8A064_MYTCO</name>
<gene>
    <name evidence="2" type="ORF">MCOR_2745</name>
</gene>
<evidence type="ECO:0000313" key="2">
    <source>
        <dbReference type="EMBL" id="CAC5360184.1"/>
    </source>
</evidence>
<sequence>MQISLHTGYYITGQMDTIQSFCGVSNSLRHDPVSVWAYLHHIFVKIKEEFTLVDMLDFFSDGPTSQLLEFSCRGHGKGIPDGIGAALKSSADVRLKHGSDIENTKDFVRQIKASGSRVYVYEIQEHDITSIESNILNKHLKTVPGTMKIHQVITNQPGEISHRLVSWTCKEKICNDHELSHFTFSSNADAEKSSRKDDNANDVQDNDVKSKQYTHKKDYVKVENEKEKVKPETTIEDDNDLRRREGKFRRCLKSLQSCQDFEELKSKCLDITSQIHNIEGHQRSNRCFMADLVSDKYTPNKQKENDKANKVRADRGCLPATGSVLAFGSDSHPIEIRTRIILEQVMHEDKYLDKQFLLRGFDNANDSAKTLIKGYAMYSDEFMHDRRLSDDVFKDIYRREIIKVTTEKTYMGIWQIHSLSSVLNMPIQSLYPELGNPLVRGHLHRMILPRIRKVDNGSARVLWTSTRFDMNNINWIPNHFVPVLPGEIQRSLDNEKENIEIRTTLRSF</sequence>
<dbReference type="Proteomes" id="UP000507470">
    <property type="component" value="Unassembled WGS sequence"/>
</dbReference>